<dbReference type="EMBL" id="VTPC01089649">
    <property type="protein sequence ID" value="KAF2885786.1"/>
    <property type="molecule type" value="Genomic_DNA"/>
</dbReference>
<dbReference type="Proteomes" id="UP000801492">
    <property type="component" value="Unassembled WGS sequence"/>
</dbReference>
<dbReference type="AlphaFoldDB" id="A0A8K0CHI3"/>
<sequence>MSLLTPEPTSLARAAGFNKVVVHKFFDTYETIVAETKLTPNRIFNADETKYNVVQKPQKILAQKGKYQIGAITSSKRGQDVSLDVFFKPLKTYFSAAITSKMFETLGEIAFPRAATMQTTINGFLKTDSPLVSGDSSIDEEVPPKQLSEIVTTLPLKYYPSNTGTSYI</sequence>
<gene>
    <name evidence="1" type="ORF">ILUMI_20369</name>
</gene>
<accession>A0A8K0CHI3</accession>
<comment type="caution">
    <text evidence="1">The sequence shown here is derived from an EMBL/GenBank/DDBJ whole genome shotgun (WGS) entry which is preliminary data.</text>
</comment>
<dbReference type="OrthoDB" id="2439318at2759"/>
<keyword evidence="2" id="KW-1185">Reference proteome</keyword>
<protein>
    <submittedName>
        <fullName evidence="1">Uncharacterized protein</fullName>
    </submittedName>
</protein>
<reference evidence="1" key="1">
    <citation type="submission" date="2019-08" db="EMBL/GenBank/DDBJ databases">
        <title>The genome of the North American firefly Photinus pyralis.</title>
        <authorList>
            <consortium name="Photinus pyralis genome working group"/>
            <person name="Fallon T.R."/>
            <person name="Sander Lower S.E."/>
            <person name="Weng J.-K."/>
        </authorList>
    </citation>
    <scope>NUCLEOTIDE SEQUENCE</scope>
    <source>
        <strain evidence="1">TRF0915ILg1</strain>
        <tissue evidence="1">Whole body</tissue>
    </source>
</reference>
<name>A0A8K0CHI3_IGNLU</name>
<proteinExistence type="predicted"/>
<evidence type="ECO:0000313" key="2">
    <source>
        <dbReference type="Proteomes" id="UP000801492"/>
    </source>
</evidence>
<organism evidence="1 2">
    <name type="scientific">Ignelater luminosus</name>
    <name type="common">Cucubano</name>
    <name type="synonym">Pyrophorus luminosus</name>
    <dbReference type="NCBI Taxonomy" id="2038154"/>
    <lineage>
        <taxon>Eukaryota</taxon>
        <taxon>Metazoa</taxon>
        <taxon>Ecdysozoa</taxon>
        <taxon>Arthropoda</taxon>
        <taxon>Hexapoda</taxon>
        <taxon>Insecta</taxon>
        <taxon>Pterygota</taxon>
        <taxon>Neoptera</taxon>
        <taxon>Endopterygota</taxon>
        <taxon>Coleoptera</taxon>
        <taxon>Polyphaga</taxon>
        <taxon>Elateriformia</taxon>
        <taxon>Elateroidea</taxon>
        <taxon>Elateridae</taxon>
        <taxon>Agrypninae</taxon>
        <taxon>Pyrophorini</taxon>
        <taxon>Ignelater</taxon>
    </lineage>
</organism>
<evidence type="ECO:0000313" key="1">
    <source>
        <dbReference type="EMBL" id="KAF2885786.1"/>
    </source>
</evidence>